<keyword evidence="2 3" id="KW-0238">DNA-binding</keyword>
<dbReference type="HAMAP" id="MF_00274">
    <property type="entry name" value="DNA_YbaB_EbfC"/>
    <property type="match status" value="1"/>
</dbReference>
<comment type="subunit">
    <text evidence="3">Homodimer.</text>
</comment>
<dbReference type="GO" id="GO:0043590">
    <property type="term" value="C:bacterial nucleoid"/>
    <property type="evidence" value="ECO:0007669"/>
    <property type="project" value="UniProtKB-UniRule"/>
</dbReference>
<sequence>MRGGGNMQGMMKQMQKMQKEMAVAQEELGTLKFEGSAGGGMVKVTVSGHKEVLDIVLDPTVVDPEDVEMLQDLLVVATNEAFKKADEHANSTMGKFTKGLNLPACSRR</sequence>
<dbReference type="InterPro" id="IPR036894">
    <property type="entry name" value="YbaB-like_sf"/>
</dbReference>
<dbReference type="GO" id="GO:0003677">
    <property type="term" value="F:DNA binding"/>
    <property type="evidence" value="ECO:0007669"/>
    <property type="project" value="UniProtKB-UniRule"/>
</dbReference>
<dbReference type="InterPro" id="IPR004401">
    <property type="entry name" value="YbaB/EbfC"/>
</dbReference>
<keyword evidence="6" id="KW-1185">Reference proteome</keyword>
<feature type="coiled-coil region" evidence="4">
    <location>
        <begin position="7"/>
        <end position="34"/>
    </location>
</feature>
<evidence type="ECO:0000256" key="2">
    <source>
        <dbReference type="ARBA" id="ARBA00023125"/>
    </source>
</evidence>
<dbReference type="PIRSF" id="PIRSF004555">
    <property type="entry name" value="UCP004555"/>
    <property type="match status" value="1"/>
</dbReference>
<dbReference type="Proteomes" id="UP000092495">
    <property type="component" value="Chromosome"/>
</dbReference>
<evidence type="ECO:0000313" key="6">
    <source>
        <dbReference type="Proteomes" id="UP000092495"/>
    </source>
</evidence>
<dbReference type="AlphaFoldDB" id="A0A1C7EMB2"/>
<dbReference type="GO" id="GO:0005829">
    <property type="term" value="C:cytosol"/>
    <property type="evidence" value="ECO:0007669"/>
    <property type="project" value="TreeGrafter"/>
</dbReference>
<evidence type="ECO:0000256" key="1">
    <source>
        <dbReference type="ARBA" id="ARBA00022490"/>
    </source>
</evidence>
<dbReference type="Gene3D" id="3.30.1310.10">
    <property type="entry name" value="Nucleoid-associated protein YbaB-like domain"/>
    <property type="match status" value="1"/>
</dbReference>
<dbReference type="Pfam" id="PF02575">
    <property type="entry name" value="YbaB_DNA_bd"/>
    <property type="match status" value="1"/>
</dbReference>
<evidence type="ECO:0000256" key="4">
    <source>
        <dbReference type="SAM" id="Coils"/>
    </source>
</evidence>
<comment type="function">
    <text evidence="3">Binds to DNA and alters its conformation. May be involved in regulation of gene expression, nucleoid organization and DNA protection.</text>
</comment>
<comment type="subcellular location">
    <subcellularLocation>
        <location evidence="3">Cytoplasm</location>
        <location evidence="3">Nucleoid</location>
    </subcellularLocation>
</comment>
<dbReference type="FunFam" id="3.30.1310.10:FF:000002">
    <property type="entry name" value="Nucleoid-associated protein IKC_06587"/>
    <property type="match status" value="1"/>
</dbReference>
<dbReference type="NCBIfam" id="TIGR00103">
    <property type="entry name" value="DNA_YbaB_EbfC"/>
    <property type="match status" value="1"/>
</dbReference>
<dbReference type="EMBL" id="CP016543">
    <property type="protein sequence ID" value="ANU24761.1"/>
    <property type="molecule type" value="Genomic_DNA"/>
</dbReference>
<comment type="similarity">
    <text evidence="3">Belongs to the YbaB/EbfC family.</text>
</comment>
<evidence type="ECO:0000256" key="3">
    <source>
        <dbReference type="HAMAP-Rule" id="MF_00274"/>
    </source>
</evidence>
<dbReference type="SUPFAM" id="SSF82607">
    <property type="entry name" value="YbaB-like"/>
    <property type="match status" value="1"/>
</dbReference>
<dbReference type="OrthoDB" id="9795263at2"/>
<dbReference type="RefSeq" id="WP_065527635.1">
    <property type="nucleotide sequence ID" value="NZ_CP016543.2"/>
</dbReference>
<organism evidence="5 6">
    <name type="scientific">Planococcus donghaensis</name>
    <dbReference type="NCBI Taxonomy" id="414778"/>
    <lineage>
        <taxon>Bacteria</taxon>
        <taxon>Bacillati</taxon>
        <taxon>Bacillota</taxon>
        <taxon>Bacilli</taxon>
        <taxon>Bacillales</taxon>
        <taxon>Caryophanaceae</taxon>
        <taxon>Planococcus</taxon>
    </lineage>
</organism>
<protein>
    <recommendedName>
        <fullName evidence="3">Nucleoid-associated protein BCM40_16110</fullName>
    </recommendedName>
</protein>
<name>A0A1C7EMB2_9BACL</name>
<keyword evidence="1 3" id="KW-0963">Cytoplasm</keyword>
<gene>
    <name evidence="5" type="ORF">BCM40_16110</name>
</gene>
<dbReference type="KEGG" id="pdg:BCM40_16110"/>
<keyword evidence="4" id="KW-0175">Coiled coil</keyword>
<proteinExistence type="inferred from homology"/>
<accession>A0A1C7EMB2</accession>
<dbReference type="PANTHER" id="PTHR33449">
    <property type="entry name" value="NUCLEOID-ASSOCIATED PROTEIN YBAB"/>
    <property type="match status" value="1"/>
</dbReference>
<dbReference type="STRING" id="414778.BCM40_16110"/>
<reference evidence="5" key="1">
    <citation type="submission" date="2016-10" db="EMBL/GenBank/DDBJ databases">
        <authorList>
            <person name="See-Too W.S."/>
        </authorList>
    </citation>
    <scope>NUCLEOTIDE SEQUENCE</scope>
    <source>
        <strain evidence="5">DSM 22276</strain>
    </source>
</reference>
<dbReference type="PANTHER" id="PTHR33449:SF1">
    <property type="entry name" value="NUCLEOID-ASSOCIATED PROTEIN YBAB"/>
    <property type="match status" value="1"/>
</dbReference>
<evidence type="ECO:0000313" key="5">
    <source>
        <dbReference type="EMBL" id="ANU24761.1"/>
    </source>
</evidence>